<feature type="compositionally biased region" description="Acidic residues" evidence="1">
    <location>
        <begin position="275"/>
        <end position="295"/>
    </location>
</feature>
<evidence type="ECO:0000313" key="3">
    <source>
        <dbReference type="EMBL" id="OES46422.1"/>
    </source>
</evidence>
<keyword evidence="4" id="KW-1185">Reference proteome</keyword>
<comment type="caution">
    <text evidence="3">The sequence shown here is derived from an EMBL/GenBank/DDBJ whole genome shotgun (WGS) entry which is preliminary data.</text>
</comment>
<dbReference type="AlphaFoldDB" id="A0A1E7DTL9"/>
<proteinExistence type="predicted"/>
<dbReference type="Pfam" id="PF03413">
    <property type="entry name" value="PepSY"/>
    <property type="match status" value="1"/>
</dbReference>
<reference evidence="3 4" key="1">
    <citation type="submission" date="2016-06" db="EMBL/GenBank/DDBJ databases">
        <title>Domibacillus iocasae genome sequencing.</title>
        <authorList>
            <person name="Verma A."/>
            <person name="Pal Y."/>
            <person name="Ojha A.K."/>
            <person name="Krishnamurthi S."/>
        </authorList>
    </citation>
    <scope>NUCLEOTIDE SEQUENCE [LARGE SCALE GENOMIC DNA]</scope>
    <source>
        <strain evidence="3 4">DSM 29979</strain>
    </source>
</reference>
<protein>
    <recommendedName>
        <fullName evidence="2">PepSY domain-containing protein</fullName>
    </recommendedName>
</protein>
<dbReference type="OrthoDB" id="2704343at2"/>
<accession>A0A1E7DTL9</accession>
<feature type="compositionally biased region" description="Basic and acidic residues" evidence="1">
    <location>
        <begin position="234"/>
        <end position="243"/>
    </location>
</feature>
<gene>
    <name evidence="3" type="ORF">BA724_14395</name>
</gene>
<feature type="domain" description="PepSY" evidence="2">
    <location>
        <begin position="171"/>
        <end position="224"/>
    </location>
</feature>
<dbReference type="Gene3D" id="3.10.450.40">
    <property type="match status" value="2"/>
</dbReference>
<dbReference type="RefSeq" id="WP_069936960.1">
    <property type="nucleotide sequence ID" value="NZ_MAMP01000002.1"/>
</dbReference>
<organism evidence="3 4">
    <name type="scientific">Domibacillus iocasae</name>
    <dbReference type="NCBI Taxonomy" id="1714016"/>
    <lineage>
        <taxon>Bacteria</taxon>
        <taxon>Bacillati</taxon>
        <taxon>Bacillota</taxon>
        <taxon>Bacilli</taxon>
        <taxon>Bacillales</taxon>
        <taxon>Bacillaceae</taxon>
        <taxon>Domibacillus</taxon>
    </lineage>
</organism>
<name>A0A1E7DTL9_9BACI</name>
<dbReference type="EMBL" id="MAMP01000002">
    <property type="protein sequence ID" value="OES46422.1"/>
    <property type="molecule type" value="Genomic_DNA"/>
</dbReference>
<evidence type="ECO:0000256" key="1">
    <source>
        <dbReference type="SAM" id="MobiDB-lite"/>
    </source>
</evidence>
<evidence type="ECO:0000259" key="2">
    <source>
        <dbReference type="Pfam" id="PF03413"/>
    </source>
</evidence>
<dbReference type="STRING" id="1714016.BA724_14395"/>
<sequence>MKMKLFLIAFIFIGLVVVLYKGYIVERPAAVSEAEAESLAVSTYDGEVQSIEWNKDRQVYEIVLENDKGTYALSVDGQSKKVSNVKLLEKSETTLTLDEAREQISRDSNGVVTSISDITGDGEPRAEAIVDKNGTNYRFVFNLETGETVSSDEIKVADAMSVPQEAKPSVVSELTAKEAAAREVDGNVTRIETVETNSGDHYKVTVENDGGGAHVYVQAATAKVSSISRFNHVKKEAPVEPESKPVNAPSAPAAMPKAEPDPEPTPASGPSAPVQDDEDDQDDQDDGDDAQDDDD</sequence>
<dbReference type="Proteomes" id="UP000095658">
    <property type="component" value="Unassembled WGS sequence"/>
</dbReference>
<feature type="region of interest" description="Disordered" evidence="1">
    <location>
        <begin position="234"/>
        <end position="295"/>
    </location>
</feature>
<dbReference type="InterPro" id="IPR025711">
    <property type="entry name" value="PepSY"/>
</dbReference>
<evidence type="ECO:0000313" key="4">
    <source>
        <dbReference type="Proteomes" id="UP000095658"/>
    </source>
</evidence>